<organism evidence="1 2">
    <name type="scientific">Diploptera punctata</name>
    <name type="common">Pacific beetle cockroach</name>
    <dbReference type="NCBI Taxonomy" id="6984"/>
    <lineage>
        <taxon>Eukaryota</taxon>
        <taxon>Metazoa</taxon>
        <taxon>Ecdysozoa</taxon>
        <taxon>Arthropoda</taxon>
        <taxon>Hexapoda</taxon>
        <taxon>Insecta</taxon>
        <taxon>Pterygota</taxon>
        <taxon>Neoptera</taxon>
        <taxon>Polyneoptera</taxon>
        <taxon>Dictyoptera</taxon>
        <taxon>Blattodea</taxon>
        <taxon>Blaberoidea</taxon>
        <taxon>Blaberidae</taxon>
        <taxon>Diplopterinae</taxon>
        <taxon>Diploptera</taxon>
    </lineage>
</organism>
<name>A0AAD7ZKD3_DIPPU</name>
<reference evidence="1" key="1">
    <citation type="journal article" date="2023" name="IScience">
        <title>Live-bearing cockroach genome reveals convergent evolutionary mechanisms linked to viviparity in insects and beyond.</title>
        <authorList>
            <person name="Fouks B."/>
            <person name="Harrison M.C."/>
            <person name="Mikhailova A.A."/>
            <person name="Marchal E."/>
            <person name="English S."/>
            <person name="Carruthers M."/>
            <person name="Jennings E.C."/>
            <person name="Chiamaka E.L."/>
            <person name="Frigard R.A."/>
            <person name="Pippel M."/>
            <person name="Attardo G.M."/>
            <person name="Benoit J.B."/>
            <person name="Bornberg-Bauer E."/>
            <person name="Tobe S.S."/>
        </authorList>
    </citation>
    <scope>NUCLEOTIDE SEQUENCE</scope>
    <source>
        <strain evidence="1">Stay&amp;Tobe</strain>
    </source>
</reference>
<feature type="non-terminal residue" evidence="1">
    <location>
        <position position="52"/>
    </location>
</feature>
<dbReference type="Proteomes" id="UP001233999">
    <property type="component" value="Unassembled WGS sequence"/>
</dbReference>
<reference evidence="1" key="2">
    <citation type="submission" date="2023-05" db="EMBL/GenBank/DDBJ databases">
        <authorList>
            <person name="Fouks B."/>
        </authorList>
    </citation>
    <scope>NUCLEOTIDE SEQUENCE</scope>
    <source>
        <strain evidence="1">Stay&amp;Tobe</strain>
        <tissue evidence="1">Testes</tissue>
    </source>
</reference>
<feature type="non-terminal residue" evidence="1">
    <location>
        <position position="1"/>
    </location>
</feature>
<keyword evidence="2" id="KW-1185">Reference proteome</keyword>
<dbReference type="AlphaFoldDB" id="A0AAD7ZKD3"/>
<evidence type="ECO:0000313" key="2">
    <source>
        <dbReference type="Proteomes" id="UP001233999"/>
    </source>
</evidence>
<accession>A0AAD7ZKD3</accession>
<dbReference type="EMBL" id="JASPKZ010007833">
    <property type="protein sequence ID" value="KAJ9581955.1"/>
    <property type="molecule type" value="Genomic_DNA"/>
</dbReference>
<sequence length="52" mass="5989">TSKKKVLFTIGYEICGVRSKREQLGELILFRNDYMKETTGNLTYVDNLETTA</sequence>
<proteinExistence type="predicted"/>
<evidence type="ECO:0000313" key="1">
    <source>
        <dbReference type="EMBL" id="KAJ9581955.1"/>
    </source>
</evidence>
<gene>
    <name evidence="1" type="ORF">L9F63_003708</name>
</gene>
<comment type="caution">
    <text evidence="1">The sequence shown here is derived from an EMBL/GenBank/DDBJ whole genome shotgun (WGS) entry which is preliminary data.</text>
</comment>
<protein>
    <submittedName>
        <fullName evidence="1">Uncharacterized protein</fullName>
    </submittedName>
</protein>